<comment type="caution">
    <text evidence="3">The sequence shown here is derived from an EMBL/GenBank/DDBJ whole genome shotgun (WGS) entry which is preliminary data.</text>
</comment>
<dbReference type="EMBL" id="JAADZU010000029">
    <property type="protein sequence ID" value="NDK90051.1"/>
    <property type="molecule type" value="Genomic_DNA"/>
</dbReference>
<feature type="compositionally biased region" description="Low complexity" evidence="1">
    <location>
        <begin position="63"/>
        <end position="97"/>
    </location>
</feature>
<dbReference type="PANTHER" id="PTHR47197">
    <property type="entry name" value="PROTEIN NIRF"/>
    <property type="match status" value="1"/>
</dbReference>
<evidence type="ECO:0000256" key="2">
    <source>
        <dbReference type="SAM" id="SignalP"/>
    </source>
</evidence>
<reference evidence="3 4" key="1">
    <citation type="submission" date="2020-01" db="EMBL/GenBank/DDBJ databases">
        <title>Investigation of new actinobacteria for the biodesulphurisation of diesel fuel.</title>
        <authorList>
            <person name="Athi Narayanan S.M."/>
        </authorList>
    </citation>
    <scope>NUCLEOTIDE SEQUENCE [LARGE SCALE GENOMIC DNA]</scope>
    <source>
        <strain evidence="3 4">213E</strain>
    </source>
</reference>
<feature type="compositionally biased region" description="Polar residues" evidence="1">
    <location>
        <begin position="207"/>
        <end position="225"/>
    </location>
</feature>
<evidence type="ECO:0000256" key="1">
    <source>
        <dbReference type="SAM" id="MobiDB-lite"/>
    </source>
</evidence>
<dbReference type="Proteomes" id="UP000466307">
    <property type="component" value="Unassembled WGS sequence"/>
</dbReference>
<dbReference type="RefSeq" id="WP_157079458.1">
    <property type="nucleotide sequence ID" value="NZ_JAADZU010000029.1"/>
</dbReference>
<dbReference type="SUPFAM" id="SSF50969">
    <property type="entry name" value="YVTN repeat-like/Quinoprotein amine dehydrogenase"/>
    <property type="match status" value="1"/>
</dbReference>
<evidence type="ECO:0000313" key="4">
    <source>
        <dbReference type="Proteomes" id="UP000466307"/>
    </source>
</evidence>
<dbReference type="Gene3D" id="2.130.10.10">
    <property type="entry name" value="YVTN repeat-like/Quinoprotein amine dehydrogenase"/>
    <property type="match status" value="3"/>
</dbReference>
<feature type="signal peptide" evidence="2">
    <location>
        <begin position="1"/>
        <end position="36"/>
    </location>
</feature>
<feature type="region of interest" description="Disordered" evidence="1">
    <location>
        <begin position="207"/>
        <end position="230"/>
    </location>
</feature>
<keyword evidence="2" id="KW-0732">Signal</keyword>
<dbReference type="InterPro" id="IPR015943">
    <property type="entry name" value="WD40/YVTN_repeat-like_dom_sf"/>
</dbReference>
<feature type="chain" id="PRO_5029604587" description="Beta-propeller fold lactonase family protein" evidence="2">
    <location>
        <begin position="37"/>
        <end position="739"/>
    </location>
</feature>
<feature type="region of interest" description="Disordered" evidence="1">
    <location>
        <begin position="44"/>
        <end position="191"/>
    </location>
</feature>
<keyword evidence="4" id="KW-1185">Reference proteome</keyword>
<dbReference type="InterPro" id="IPR051200">
    <property type="entry name" value="Host-pathogen_enzymatic-act"/>
</dbReference>
<evidence type="ECO:0000313" key="3">
    <source>
        <dbReference type="EMBL" id="NDK90051.1"/>
    </source>
</evidence>
<name>A0A7K3LPQ9_9ACTN</name>
<dbReference type="PANTHER" id="PTHR47197:SF3">
    <property type="entry name" value="DIHYDRO-HEME D1 DEHYDROGENASE"/>
    <property type="match status" value="1"/>
</dbReference>
<proteinExistence type="predicted"/>
<evidence type="ECO:0008006" key="5">
    <source>
        <dbReference type="Google" id="ProtNLM"/>
    </source>
</evidence>
<accession>A0A7K3LPQ9</accession>
<protein>
    <recommendedName>
        <fullName evidence="5">Beta-propeller fold lactonase family protein</fullName>
    </recommendedName>
</protein>
<feature type="region of interest" description="Disordered" evidence="1">
    <location>
        <begin position="582"/>
        <end position="606"/>
    </location>
</feature>
<feature type="compositionally biased region" description="Polar residues" evidence="1">
    <location>
        <begin position="590"/>
        <end position="606"/>
    </location>
</feature>
<feature type="compositionally biased region" description="Polar residues" evidence="1">
    <location>
        <begin position="127"/>
        <end position="144"/>
    </location>
</feature>
<dbReference type="InterPro" id="IPR011044">
    <property type="entry name" value="Quino_amine_DH_bsu"/>
</dbReference>
<sequence length="739" mass="76914">MARHAMKKVGATRRLALSMGFAATLMTIGAPGIAMADGNSAVVETIPDPESEPITQETGDGDSSVPATEPTTPEAATGPSAPSSSPETPSESSTLEPGSDEQPGDEQAGQVSEVPEAAPRWGIPTATGGSQPPRQFTSPTSVTASADEPAVDSQAANSRPDDHDEPEPSTSRQDEPPSPAGLASDDSEPPQQLVEWRTDQEIESLASVSGQATTLRAAEPTQNATGGRPPTPVEAMLALTTIGIGAGATRLSESASRSNEIVTIGYQVEDRNIAVSPDGSTVYMVYMSEYNDTGVAVVHAIDLATGADHVWALGPDASYPFGVALSPSGDRLYVATIEDDGENVGMDGRLYTVDTATGEVIGWVPITSDSRGVTVSDDGSTIVVVDYWNRGVAQAPVLSVIDTASGEVTTFAEPGGSTHLDVVLSPDGRYAYTGSGWRIDLSTGAVEPLSGGAGDPLGLSADGSTYFQWSYGSLTTIDTATGAQVATTTLPSPNLDAYVMSPDRSRIYLVQHTTDGDLRSYVYVVDTATGSVIGRAEIEPMQTVTAIATNGTDLVLTGAADDSSGVFGVVSVPVDSLELEEPSPDWMTVTDPTTPTEPSNPGSTWSIPGLNGISFPALPQFPQVQLGPIAIPSTPPTESSYNSRNEIDYEENWELMNLYTGWIPLWGTGMNAVSLVVDTTQLIDAVRRGDRKDQVDEVGDLVSDAIGLVPVGGGVLRTVTRDYVAAGVDSFIDWVGGAN</sequence>
<dbReference type="AlphaFoldDB" id="A0A7K3LPQ9"/>
<gene>
    <name evidence="3" type="ORF">GYA93_10725</name>
</gene>
<organism evidence="3 4">
    <name type="scientific">Gordonia desulfuricans</name>
    <dbReference type="NCBI Taxonomy" id="89051"/>
    <lineage>
        <taxon>Bacteria</taxon>
        <taxon>Bacillati</taxon>
        <taxon>Actinomycetota</taxon>
        <taxon>Actinomycetes</taxon>
        <taxon>Mycobacteriales</taxon>
        <taxon>Gordoniaceae</taxon>
        <taxon>Gordonia</taxon>
    </lineage>
</organism>